<dbReference type="SUPFAM" id="SSF51197">
    <property type="entry name" value="Clavaminate synthase-like"/>
    <property type="match status" value="1"/>
</dbReference>
<dbReference type="EMBL" id="UINC01216072">
    <property type="protein sequence ID" value="SVE42057.1"/>
    <property type="molecule type" value="Genomic_DNA"/>
</dbReference>
<reference evidence="1" key="1">
    <citation type="submission" date="2018-05" db="EMBL/GenBank/DDBJ databases">
        <authorList>
            <person name="Lanie J.A."/>
            <person name="Ng W.-L."/>
            <person name="Kazmierczak K.M."/>
            <person name="Andrzejewski T.M."/>
            <person name="Davidsen T.M."/>
            <person name="Wayne K.J."/>
            <person name="Tettelin H."/>
            <person name="Glass J.I."/>
            <person name="Rusch D."/>
            <person name="Podicherti R."/>
            <person name="Tsui H.-C.T."/>
            <person name="Winkler M.E."/>
        </authorList>
    </citation>
    <scope>NUCLEOTIDE SEQUENCE</scope>
</reference>
<protein>
    <submittedName>
        <fullName evidence="1">Uncharacterized protein</fullName>
    </submittedName>
</protein>
<gene>
    <name evidence="1" type="ORF">METZ01_LOCUS494911</name>
</gene>
<feature type="non-terminal residue" evidence="1">
    <location>
        <position position="105"/>
    </location>
</feature>
<evidence type="ECO:0000313" key="1">
    <source>
        <dbReference type="EMBL" id="SVE42057.1"/>
    </source>
</evidence>
<accession>A0A383DC40</accession>
<sequence length="105" mass="12208">VKTAEKQQNPNRSLTQDQIDTFRREGYVSIGKLIADSELEELRSEYDRAFNEARESAQYRNLSADGGAAQRHDEGAEEEMLQIMQMCERSLSFRRLLYHEPILNI</sequence>
<name>A0A383DC40_9ZZZZ</name>
<dbReference type="Gene3D" id="2.60.120.620">
    <property type="entry name" value="q2cbj1_9rhob like domain"/>
    <property type="match status" value="1"/>
</dbReference>
<dbReference type="AlphaFoldDB" id="A0A383DC40"/>
<organism evidence="1">
    <name type="scientific">marine metagenome</name>
    <dbReference type="NCBI Taxonomy" id="408172"/>
    <lineage>
        <taxon>unclassified sequences</taxon>
        <taxon>metagenomes</taxon>
        <taxon>ecological metagenomes</taxon>
    </lineage>
</organism>
<proteinExistence type="predicted"/>
<feature type="non-terminal residue" evidence="1">
    <location>
        <position position="1"/>
    </location>
</feature>